<evidence type="ECO:0000313" key="10">
    <source>
        <dbReference type="EMBL" id="KAJ7212990.1"/>
    </source>
</evidence>
<gene>
    <name evidence="10" type="ORF">GGX14DRAFT_393200</name>
</gene>
<feature type="compositionally biased region" description="Pro residues" evidence="8">
    <location>
        <begin position="916"/>
        <end position="935"/>
    </location>
</feature>
<dbReference type="GO" id="GO:0005634">
    <property type="term" value="C:nucleus"/>
    <property type="evidence" value="ECO:0007669"/>
    <property type="project" value="UniProtKB-SubCell"/>
</dbReference>
<dbReference type="InterPro" id="IPR028094">
    <property type="entry name" value="RTC4_C"/>
</dbReference>
<evidence type="ECO:0000256" key="5">
    <source>
        <dbReference type="ARBA" id="ARBA00015162"/>
    </source>
</evidence>
<dbReference type="Pfam" id="PF14474">
    <property type="entry name" value="RTC4"/>
    <property type="match status" value="2"/>
</dbReference>
<feature type="compositionally biased region" description="Pro residues" evidence="8">
    <location>
        <begin position="237"/>
        <end position="256"/>
    </location>
</feature>
<evidence type="ECO:0000256" key="6">
    <source>
        <dbReference type="ARBA" id="ARBA00022490"/>
    </source>
</evidence>
<proteinExistence type="inferred from homology"/>
<dbReference type="InterPro" id="IPR039024">
    <property type="entry name" value="RTC4"/>
</dbReference>
<accession>A0AAD6VJ10</accession>
<dbReference type="EMBL" id="JARJCW010000022">
    <property type="protein sequence ID" value="KAJ7212990.1"/>
    <property type="molecule type" value="Genomic_DNA"/>
</dbReference>
<feature type="domain" description="Restriction of telomere capping protein 4 C-terminal" evidence="9">
    <location>
        <begin position="789"/>
        <end position="889"/>
    </location>
</feature>
<feature type="compositionally biased region" description="Polar residues" evidence="8">
    <location>
        <begin position="307"/>
        <end position="321"/>
    </location>
</feature>
<feature type="region of interest" description="Disordered" evidence="8">
    <location>
        <begin position="213"/>
        <end position="271"/>
    </location>
</feature>
<dbReference type="AlphaFoldDB" id="A0AAD6VJ10"/>
<dbReference type="PANTHER" id="PTHR41391">
    <property type="entry name" value="RESTRICTION OF TELOMERE CAPPING PROTEIN 4"/>
    <property type="match status" value="1"/>
</dbReference>
<evidence type="ECO:0000256" key="2">
    <source>
        <dbReference type="ARBA" id="ARBA00004123"/>
    </source>
</evidence>
<evidence type="ECO:0000256" key="3">
    <source>
        <dbReference type="ARBA" id="ARBA00004496"/>
    </source>
</evidence>
<feature type="region of interest" description="Disordered" evidence="8">
    <location>
        <begin position="916"/>
        <end position="947"/>
    </location>
</feature>
<evidence type="ECO:0000256" key="7">
    <source>
        <dbReference type="ARBA" id="ARBA00023242"/>
    </source>
</evidence>
<reference evidence="10" key="1">
    <citation type="submission" date="2023-03" db="EMBL/GenBank/DDBJ databases">
        <title>Massive genome expansion in bonnet fungi (Mycena s.s.) driven by repeated elements and novel gene families across ecological guilds.</title>
        <authorList>
            <consortium name="Lawrence Berkeley National Laboratory"/>
            <person name="Harder C.B."/>
            <person name="Miyauchi S."/>
            <person name="Viragh M."/>
            <person name="Kuo A."/>
            <person name="Thoen E."/>
            <person name="Andreopoulos B."/>
            <person name="Lu D."/>
            <person name="Skrede I."/>
            <person name="Drula E."/>
            <person name="Henrissat B."/>
            <person name="Morin E."/>
            <person name="Kohler A."/>
            <person name="Barry K."/>
            <person name="LaButti K."/>
            <person name="Morin E."/>
            <person name="Salamov A."/>
            <person name="Lipzen A."/>
            <person name="Mereny Z."/>
            <person name="Hegedus B."/>
            <person name="Baldrian P."/>
            <person name="Stursova M."/>
            <person name="Weitz H."/>
            <person name="Taylor A."/>
            <person name="Grigoriev I.V."/>
            <person name="Nagy L.G."/>
            <person name="Martin F."/>
            <person name="Kauserud H."/>
        </authorList>
    </citation>
    <scope>NUCLEOTIDE SEQUENCE</scope>
    <source>
        <strain evidence="10">9144</strain>
    </source>
</reference>
<evidence type="ECO:0000259" key="9">
    <source>
        <dbReference type="SMART" id="SM01312"/>
    </source>
</evidence>
<dbReference type="Proteomes" id="UP001219525">
    <property type="component" value="Unassembled WGS sequence"/>
</dbReference>
<name>A0AAD6VJ10_9AGAR</name>
<sequence length="1192" mass="131943">MNEPPPPPDQLRDPDPAIRLLRNCRECHGPMGPLRVNEGTSHLSSRGKLCQKCRFCHWSFSHTPAYEYNDALNLVTRINARQLGQAIPLDALHAPLRFAPQRTDVNGPGNCEEPGCHTTTGKPRQANAKCIEHKCKTCCAEAFNAAQAANTYRDSSTTRFNKTYIEVDVVYRPGSGPAGQPGHTRGRTGTGSDPYPMGVRVPRVRVRVAVFRPGPGPVPNTTHHLGGVAGPAYQAPPSLPPSPPPHSQVPPAPFQPRLPVAGPAHQDSLSIVQQPAVQSQILHPYPQALPSNSFNTYAPLPLPPNPDSQAPPSSQPRSTAGLSHAPRKHQLAQPMSATWVNKRSEENRAVQSNKTARQRLDVAQQSTVEFVVYYREHQSPLRIQLPIPTFPQTCLADHADLMSELKLGSSSWLDVYQGGDWKTLQTSTVIEVSKHHPVVIRLRPSLLEEIPLERCPNYNDFLIQQPRKRTGSALVSPPKKVARMSTDSAPIAAHRTPLLLPPVPPPIAGQTSSSVEPPAIIYQPPPSLAPLPLPVSTVAESVNNSSVRHFPESFTVAEHDRAWVRYDEQQKIRTLGREKMWHELFPNSRFAKTTVGFWHKFYVGAPRAIRDHFIGLGAAGSWTEFRTAVSAYQKDGILPQFLLAASHYPPAAPPVAPPPISVQPLATLNDAEPSAAVTSHAEQPQSQSTPLTSTYGLCDFCDTPYKVEPSAKLLQLRSQLFLISSLSPNVFNPAHRTLLSQSRLAVYCKQHETDAVLMPAARAGGWPEYINFASMLSRVDDLVPELQVILEDLPSSVFFEDACSTKHFLKKTGYFGPIGYNAVKQFVVDKFPVVTIQDNIAPLTYNELVELFVAEALIYLITEDLAVDSDTAMTVLEDSTSYGHAYHADVDDRDRSAAKFRADPVEPAREHQRLPIPFPLASPIPSPTLPVPLTLPPREDTPSPPPADPETLCHYCDEPLPLSPTETLVDMGDKLYCISWAAPHPSNRLHRKLPRITRSADYCQRHRFERDQLGPALSRGWPDKPNFGQQPGTRAWNGIIIATALSLLFPPDSPDSDLVPAYHPLPHIIFLREVLIPETTIRLIESDCRVNREEATSILHESYQFGLTLHPNDGECQSYTRILMCIADSNRYPNCSFDQYRISGTELSFEQWVMQQRGMDVVKNEPVDISLDHARGSPHIREVIDLTGDDDN</sequence>
<evidence type="ECO:0000256" key="8">
    <source>
        <dbReference type="SAM" id="MobiDB-lite"/>
    </source>
</evidence>
<dbReference type="SMART" id="SM01312">
    <property type="entry name" value="RTC4"/>
    <property type="match status" value="1"/>
</dbReference>
<evidence type="ECO:0000256" key="1">
    <source>
        <dbReference type="ARBA" id="ARBA00002738"/>
    </source>
</evidence>
<organism evidence="10 11">
    <name type="scientific">Mycena pura</name>
    <dbReference type="NCBI Taxonomy" id="153505"/>
    <lineage>
        <taxon>Eukaryota</taxon>
        <taxon>Fungi</taxon>
        <taxon>Dikarya</taxon>
        <taxon>Basidiomycota</taxon>
        <taxon>Agaricomycotina</taxon>
        <taxon>Agaricomycetes</taxon>
        <taxon>Agaricomycetidae</taxon>
        <taxon>Agaricales</taxon>
        <taxon>Marasmiineae</taxon>
        <taxon>Mycenaceae</taxon>
        <taxon>Mycena</taxon>
    </lineage>
</organism>
<evidence type="ECO:0000313" key="11">
    <source>
        <dbReference type="Proteomes" id="UP001219525"/>
    </source>
</evidence>
<keyword evidence="11" id="KW-1185">Reference proteome</keyword>
<feature type="region of interest" description="Disordered" evidence="8">
    <location>
        <begin position="292"/>
        <end position="356"/>
    </location>
</feature>
<keyword evidence="7" id="KW-0539">Nucleus</keyword>
<comment type="similarity">
    <text evidence="4">Belongs to the RTC4 family.</text>
</comment>
<dbReference type="GO" id="GO:0005737">
    <property type="term" value="C:cytoplasm"/>
    <property type="evidence" value="ECO:0007669"/>
    <property type="project" value="UniProtKB-SubCell"/>
</dbReference>
<protein>
    <recommendedName>
        <fullName evidence="5">Restriction of telomere capping protein 4</fullName>
    </recommendedName>
</protein>
<comment type="function">
    <text evidence="1">May be involved in a process influencing telomere capping.</text>
</comment>
<comment type="subcellular location">
    <subcellularLocation>
        <location evidence="3">Cytoplasm</location>
    </subcellularLocation>
    <subcellularLocation>
        <location evidence="2">Nucleus</location>
    </subcellularLocation>
</comment>
<evidence type="ECO:0000256" key="4">
    <source>
        <dbReference type="ARBA" id="ARBA00009461"/>
    </source>
</evidence>
<keyword evidence="6" id="KW-0963">Cytoplasm</keyword>
<feature type="region of interest" description="Disordered" evidence="8">
    <location>
        <begin position="172"/>
        <end position="198"/>
    </location>
</feature>
<comment type="caution">
    <text evidence="10">The sequence shown here is derived from an EMBL/GenBank/DDBJ whole genome shotgun (WGS) entry which is preliminary data.</text>
</comment>
<dbReference type="PANTHER" id="PTHR41391:SF1">
    <property type="entry name" value="RESTRICTION OF TELOMERE CAPPING PROTEIN 4"/>
    <property type="match status" value="1"/>
</dbReference>